<feature type="domain" description="DUF1232" evidence="7">
    <location>
        <begin position="35"/>
        <end position="71"/>
    </location>
</feature>
<name>L0NEM6_9HYPH</name>
<dbReference type="EMBL" id="FO082820">
    <property type="protein sequence ID" value="CCF19553.1"/>
    <property type="molecule type" value="Genomic_DNA"/>
</dbReference>
<dbReference type="KEGG" id="rht:NT26_1829"/>
<keyword evidence="3 6" id="KW-1133">Transmembrane helix</keyword>
<gene>
    <name evidence="8" type="ORF">NT26_1829</name>
</gene>
<evidence type="ECO:0000256" key="6">
    <source>
        <dbReference type="SAM" id="Phobius"/>
    </source>
</evidence>
<feature type="region of interest" description="Disordered" evidence="5">
    <location>
        <begin position="137"/>
        <end position="169"/>
    </location>
</feature>
<dbReference type="InterPro" id="IPR010652">
    <property type="entry name" value="DUF1232"/>
</dbReference>
<sequence length="169" mass="18429">MTRLMSRLREWARLLKRDVVALWVAARDPRTPLGAKIVAACVAAYALSPVDLIPDFVPLLGYLDDLLIVPLGTALAIRLIPPGLMSEFRVLAEEISARPSSRAGLLAIILIWALATGLAGWWVWEVLETADPLEQAPSRVSAPKMSTQATRLPVIRPPPRSDKARLAPA</sequence>
<keyword evidence="2 6" id="KW-0812">Transmembrane</keyword>
<proteinExistence type="predicted"/>
<protein>
    <recommendedName>
        <fullName evidence="7">DUF1232 domain-containing protein</fullName>
    </recommendedName>
</protein>
<evidence type="ECO:0000256" key="2">
    <source>
        <dbReference type="ARBA" id="ARBA00022692"/>
    </source>
</evidence>
<dbReference type="Proteomes" id="UP000010792">
    <property type="component" value="Chromosome"/>
</dbReference>
<dbReference type="AlphaFoldDB" id="L0NEM6"/>
<keyword evidence="4 6" id="KW-0472">Membrane</keyword>
<dbReference type="Pfam" id="PF06803">
    <property type="entry name" value="DUF1232"/>
    <property type="match status" value="1"/>
</dbReference>
<evidence type="ECO:0000256" key="5">
    <source>
        <dbReference type="SAM" id="MobiDB-lite"/>
    </source>
</evidence>
<keyword evidence="9" id="KW-1185">Reference proteome</keyword>
<evidence type="ECO:0000313" key="8">
    <source>
        <dbReference type="EMBL" id="CCF19553.1"/>
    </source>
</evidence>
<dbReference type="GO" id="GO:0012505">
    <property type="term" value="C:endomembrane system"/>
    <property type="evidence" value="ECO:0007669"/>
    <property type="project" value="UniProtKB-SubCell"/>
</dbReference>
<evidence type="ECO:0000256" key="1">
    <source>
        <dbReference type="ARBA" id="ARBA00004127"/>
    </source>
</evidence>
<evidence type="ECO:0000259" key="7">
    <source>
        <dbReference type="Pfam" id="PF06803"/>
    </source>
</evidence>
<organism evidence="8 9">
    <name type="scientific">Pseudorhizobium banfieldiae</name>
    <dbReference type="NCBI Taxonomy" id="1125847"/>
    <lineage>
        <taxon>Bacteria</taxon>
        <taxon>Pseudomonadati</taxon>
        <taxon>Pseudomonadota</taxon>
        <taxon>Alphaproteobacteria</taxon>
        <taxon>Hyphomicrobiales</taxon>
        <taxon>Rhizobiaceae</taxon>
        <taxon>Rhizobium/Agrobacterium group</taxon>
        <taxon>Pseudorhizobium</taxon>
    </lineage>
</organism>
<feature type="compositionally biased region" description="Basic and acidic residues" evidence="5">
    <location>
        <begin position="159"/>
        <end position="169"/>
    </location>
</feature>
<evidence type="ECO:0000313" key="9">
    <source>
        <dbReference type="Proteomes" id="UP000010792"/>
    </source>
</evidence>
<comment type="subcellular location">
    <subcellularLocation>
        <location evidence="1">Endomembrane system</location>
        <topology evidence="1">Multi-pass membrane protein</topology>
    </subcellularLocation>
</comment>
<reference evidence="8 9" key="1">
    <citation type="journal article" date="2013" name="Genome Biol. Evol.">
        <title>Life in an arsenic-containing gold mine: genome and physiology of the autotrophic arsenite-oxidizing bacterium rhizobium sp. NT-26.</title>
        <authorList>
            <person name="Andres J."/>
            <person name="Arsene-Ploetze F."/>
            <person name="Barbe V."/>
            <person name="Brochier-Armanet C."/>
            <person name="Cleiss-Arnold J."/>
            <person name="Coppee J.Y."/>
            <person name="Dillies M.A."/>
            <person name="Geist"/>
            <person name="L"/>
            <person name="Joublin A."/>
            <person name="Koechler S."/>
            <person name="Lassalle F."/>
            <person name="Marchal M."/>
            <person name="Medigue C."/>
            <person name="Muller D."/>
            <person name="Nesme X."/>
            <person name="Plewniak F."/>
            <person name="Proux C."/>
            <person name="Ramirez-Bahena M.H."/>
            <person name="Schenowitz C."/>
            <person name="Sismeiro O."/>
            <person name="Vallenet D."/>
            <person name="Santini J.M."/>
            <person name="Bertin P.N."/>
        </authorList>
    </citation>
    <scope>NUCLEOTIDE SEQUENCE [LARGE SCALE GENOMIC DNA]</scope>
    <source>
        <strain evidence="8 9">NT-26</strain>
    </source>
</reference>
<evidence type="ECO:0000256" key="4">
    <source>
        <dbReference type="ARBA" id="ARBA00023136"/>
    </source>
</evidence>
<evidence type="ECO:0000256" key="3">
    <source>
        <dbReference type="ARBA" id="ARBA00022989"/>
    </source>
</evidence>
<accession>L0NEM6</accession>
<feature type="transmembrane region" description="Helical" evidence="6">
    <location>
        <begin position="103"/>
        <end position="124"/>
    </location>
</feature>